<gene>
    <name evidence="2" type="ORF">CBR_g10851</name>
</gene>
<feature type="compositionally biased region" description="Polar residues" evidence="1">
    <location>
        <begin position="111"/>
        <end position="124"/>
    </location>
</feature>
<feature type="compositionally biased region" description="Basic and acidic residues" evidence="1">
    <location>
        <begin position="164"/>
        <end position="186"/>
    </location>
</feature>
<protein>
    <submittedName>
        <fullName evidence="2">Uncharacterized protein</fullName>
    </submittedName>
</protein>
<name>A0A388KPE9_CHABU</name>
<feature type="region of interest" description="Disordered" evidence="1">
    <location>
        <begin position="43"/>
        <end position="236"/>
    </location>
</feature>
<reference evidence="2 3" key="1">
    <citation type="journal article" date="2018" name="Cell">
        <title>The Chara Genome: Secondary Complexity and Implications for Plant Terrestrialization.</title>
        <authorList>
            <person name="Nishiyama T."/>
            <person name="Sakayama H."/>
            <person name="Vries J.D."/>
            <person name="Buschmann H."/>
            <person name="Saint-Marcoux D."/>
            <person name="Ullrich K.K."/>
            <person name="Haas F.B."/>
            <person name="Vanderstraeten L."/>
            <person name="Becker D."/>
            <person name="Lang D."/>
            <person name="Vosolsobe S."/>
            <person name="Rombauts S."/>
            <person name="Wilhelmsson P.K.I."/>
            <person name="Janitza P."/>
            <person name="Kern R."/>
            <person name="Heyl A."/>
            <person name="Rumpler F."/>
            <person name="Villalobos L.I.A.C."/>
            <person name="Clay J.M."/>
            <person name="Skokan R."/>
            <person name="Toyoda A."/>
            <person name="Suzuki Y."/>
            <person name="Kagoshima H."/>
            <person name="Schijlen E."/>
            <person name="Tajeshwar N."/>
            <person name="Catarino B."/>
            <person name="Hetherington A.J."/>
            <person name="Saltykova A."/>
            <person name="Bonnot C."/>
            <person name="Breuninger H."/>
            <person name="Symeonidi A."/>
            <person name="Radhakrishnan G.V."/>
            <person name="Van Nieuwerburgh F."/>
            <person name="Deforce D."/>
            <person name="Chang C."/>
            <person name="Karol K.G."/>
            <person name="Hedrich R."/>
            <person name="Ulvskov P."/>
            <person name="Glockner G."/>
            <person name="Delwiche C.F."/>
            <person name="Petrasek J."/>
            <person name="Van de Peer Y."/>
            <person name="Friml J."/>
            <person name="Beilby M."/>
            <person name="Dolan L."/>
            <person name="Kohara Y."/>
            <person name="Sugano S."/>
            <person name="Fujiyama A."/>
            <person name="Delaux P.-M."/>
            <person name="Quint M."/>
            <person name="TheiBen G."/>
            <person name="Hagemann M."/>
            <person name="Harholt J."/>
            <person name="Dunand C."/>
            <person name="Zachgo S."/>
            <person name="Langdale J."/>
            <person name="Maumus F."/>
            <person name="Straeten D.V.D."/>
            <person name="Gould S.B."/>
            <person name="Rensing S.A."/>
        </authorList>
    </citation>
    <scope>NUCLEOTIDE SEQUENCE [LARGE SCALE GENOMIC DNA]</scope>
    <source>
        <strain evidence="2 3">S276</strain>
    </source>
</reference>
<feature type="compositionally biased region" description="Polar residues" evidence="1">
    <location>
        <begin position="154"/>
        <end position="163"/>
    </location>
</feature>
<organism evidence="2 3">
    <name type="scientific">Chara braunii</name>
    <name type="common">Braun's stonewort</name>
    <dbReference type="NCBI Taxonomy" id="69332"/>
    <lineage>
        <taxon>Eukaryota</taxon>
        <taxon>Viridiplantae</taxon>
        <taxon>Streptophyta</taxon>
        <taxon>Charophyceae</taxon>
        <taxon>Charales</taxon>
        <taxon>Characeae</taxon>
        <taxon>Chara</taxon>
    </lineage>
</organism>
<feature type="compositionally biased region" description="Polar residues" evidence="1">
    <location>
        <begin position="78"/>
        <end position="87"/>
    </location>
</feature>
<accession>A0A388KPE9</accession>
<evidence type="ECO:0000313" key="2">
    <source>
        <dbReference type="EMBL" id="GBG71915.1"/>
    </source>
</evidence>
<feature type="region of interest" description="Disordered" evidence="1">
    <location>
        <begin position="330"/>
        <end position="366"/>
    </location>
</feature>
<keyword evidence="3" id="KW-1185">Reference proteome</keyword>
<feature type="compositionally biased region" description="Basic and acidic residues" evidence="1">
    <location>
        <begin position="47"/>
        <end position="63"/>
    </location>
</feature>
<feature type="compositionally biased region" description="Acidic residues" evidence="1">
    <location>
        <begin position="219"/>
        <end position="233"/>
    </location>
</feature>
<dbReference type="Gramene" id="GBG71915">
    <property type="protein sequence ID" value="GBG71915"/>
    <property type="gene ID" value="CBR_g10851"/>
</dbReference>
<dbReference type="AlphaFoldDB" id="A0A388KPE9"/>
<dbReference type="EMBL" id="BFEA01000155">
    <property type="protein sequence ID" value="GBG71915.1"/>
    <property type="molecule type" value="Genomic_DNA"/>
</dbReference>
<dbReference type="Proteomes" id="UP000265515">
    <property type="component" value="Unassembled WGS sequence"/>
</dbReference>
<feature type="compositionally biased region" description="Basic and acidic residues" evidence="1">
    <location>
        <begin position="125"/>
        <end position="141"/>
    </location>
</feature>
<evidence type="ECO:0000313" key="3">
    <source>
        <dbReference type="Proteomes" id="UP000265515"/>
    </source>
</evidence>
<comment type="caution">
    <text evidence="2">The sequence shown here is derived from an EMBL/GenBank/DDBJ whole genome shotgun (WGS) entry which is preliminary data.</text>
</comment>
<evidence type="ECO:0000256" key="1">
    <source>
        <dbReference type="SAM" id="MobiDB-lite"/>
    </source>
</evidence>
<proteinExistence type="predicted"/>
<sequence>MEDKDMGYLTKPMIDETTLLDDKQILKTMEELNQVGRMAEATYLENSRAREEAQKEAQNHDQENGADGMIYTEGEVGSTKSGSTATSLKRKARAEESRETEQSEQGEQGSKCAQSKGTKAISETRQTRGDQDQEMESERGRSGALSPSVEPMEVSQQADSGKTPSHEQEMGEARGQEDGDTGKEESPEVGPASSATEPKQGRERGEGEVGDSDGNSYEDGWEDVDDEEEEEPQTQERWVKCVHVLEWERQVECEVRLAHHKHLRNLKEATTTSEGITTTNRYEILKKEKEINEFYATQYGWKAQNRNNDIQVQNGGYIKQFEWAKTYQPNAMKRSERKRKAQQEVRQTDRQGQSQATIGEEMGDEELMEDASRQAVILEAQYNVLKDQIWKLGANTMNLEKIAYAPHKEIQVAAKLYAKNSPRCRVILPFRWNEDHKDWEVAIPHSLALVSVEADCSDQPP</sequence>